<keyword evidence="1" id="KW-1133">Transmembrane helix</keyword>
<dbReference type="Proteomes" id="UP000064137">
    <property type="component" value="Chromosome"/>
</dbReference>
<evidence type="ECO:0000313" key="2">
    <source>
        <dbReference type="EMBL" id="ALZ86628.1"/>
    </source>
</evidence>
<name>A0A0U4X5B7_9PSED</name>
<protein>
    <recommendedName>
        <fullName evidence="4">4-amino-4-deoxy-L-arabinose-phosphoundecaprenol flippase subunit ArnF</fullName>
    </recommendedName>
</protein>
<accession>A0A0U4X5B7</accession>
<dbReference type="SUPFAM" id="SSF103481">
    <property type="entry name" value="Multidrug resistance efflux transporter EmrE"/>
    <property type="match status" value="1"/>
</dbReference>
<dbReference type="NCBIfam" id="NF002816">
    <property type="entry name" value="PRK02971.1-2"/>
    <property type="match status" value="1"/>
</dbReference>
<organism evidence="2 3">
    <name type="scientific">Pseudomonas oryzihabitans</name>
    <dbReference type="NCBI Taxonomy" id="47885"/>
    <lineage>
        <taxon>Bacteria</taxon>
        <taxon>Pseudomonadati</taxon>
        <taxon>Pseudomonadota</taxon>
        <taxon>Gammaproteobacteria</taxon>
        <taxon>Pseudomonadales</taxon>
        <taxon>Pseudomonadaceae</taxon>
        <taxon>Pseudomonas</taxon>
    </lineage>
</organism>
<reference evidence="2 3" key="1">
    <citation type="submission" date="2016-01" db="EMBL/GenBank/DDBJ databases">
        <title>Annotation of Pseudomonas oryzihabitans USDA-ARS-USMARC-56511.</title>
        <authorList>
            <person name="Harhay G.P."/>
            <person name="Harhay D.M."/>
            <person name="Smith T.P.L."/>
            <person name="Bono J.L."/>
            <person name="Heaton M.P."/>
            <person name="Clawson M.L."/>
            <person name="Chitko-Mckown C.G."/>
            <person name="Capik S.F."/>
            <person name="DeDonder K.D."/>
            <person name="Apley M.D."/>
            <person name="Lubbers B.V."/>
            <person name="White B.J."/>
            <person name="Larson R.L."/>
        </authorList>
    </citation>
    <scope>NUCLEOTIDE SEQUENCE [LARGE SCALE GENOMIC DNA]</scope>
    <source>
        <strain evidence="2 3">USDA-ARS-USMARC-56511</strain>
    </source>
</reference>
<dbReference type="OrthoDB" id="9962324at2"/>
<dbReference type="InterPro" id="IPR037185">
    <property type="entry name" value="EmrE-like"/>
</dbReference>
<gene>
    <name evidence="2" type="ORF">APT59_21330</name>
</gene>
<keyword evidence="1" id="KW-0812">Transmembrane</keyword>
<feature type="transmembrane region" description="Helical" evidence="1">
    <location>
        <begin position="76"/>
        <end position="97"/>
    </location>
</feature>
<dbReference type="EMBL" id="CP013987">
    <property type="protein sequence ID" value="ALZ86628.1"/>
    <property type="molecule type" value="Genomic_DNA"/>
</dbReference>
<evidence type="ECO:0000256" key="1">
    <source>
        <dbReference type="SAM" id="Phobius"/>
    </source>
</evidence>
<evidence type="ECO:0000313" key="3">
    <source>
        <dbReference type="Proteomes" id="UP000064137"/>
    </source>
</evidence>
<dbReference type="RefSeq" id="WP_059316670.1">
    <property type="nucleotide sequence ID" value="NZ_CP013987.1"/>
</dbReference>
<feature type="transmembrane region" description="Helical" evidence="1">
    <location>
        <begin position="41"/>
        <end position="64"/>
    </location>
</feature>
<dbReference type="Gene3D" id="1.10.3730.20">
    <property type="match status" value="1"/>
</dbReference>
<dbReference type="AlphaFoldDB" id="A0A0U4X5B7"/>
<keyword evidence="1" id="KW-0472">Membrane</keyword>
<sequence>MNGLFPLGLSILLTTLAQLSLRAALVRLPAMATWLSTPSALFGAAGLLLALGILCYGLSLLAWLAALARLPLGRAYAALGLSYVFVHLGAAWLPGAAESFTPWKTLGVALVVAGVALVGGPRASATPTLRNTL</sequence>
<evidence type="ECO:0008006" key="4">
    <source>
        <dbReference type="Google" id="ProtNLM"/>
    </source>
</evidence>
<feature type="transmembrane region" description="Helical" evidence="1">
    <location>
        <begin position="103"/>
        <end position="120"/>
    </location>
</feature>
<proteinExistence type="predicted"/>
<dbReference type="KEGG" id="por:APT59_21330"/>